<proteinExistence type="predicted"/>
<evidence type="ECO:0000256" key="1">
    <source>
        <dbReference type="SAM" id="MobiDB-lite"/>
    </source>
</evidence>
<feature type="compositionally biased region" description="Low complexity" evidence="1">
    <location>
        <begin position="34"/>
        <end position="44"/>
    </location>
</feature>
<evidence type="ECO:0000256" key="2">
    <source>
        <dbReference type="SAM" id="SignalP"/>
    </source>
</evidence>
<organism evidence="3 4">
    <name type="scientific">Paenibacillus rigui</name>
    <dbReference type="NCBI Taxonomy" id="554312"/>
    <lineage>
        <taxon>Bacteria</taxon>
        <taxon>Bacillati</taxon>
        <taxon>Bacillota</taxon>
        <taxon>Bacilli</taxon>
        <taxon>Bacillales</taxon>
        <taxon>Paenibacillaceae</taxon>
        <taxon>Paenibacillus</taxon>
    </lineage>
</organism>
<dbReference type="InterPro" id="IPR050490">
    <property type="entry name" value="Bact_solute-bd_prot1"/>
</dbReference>
<dbReference type="OrthoDB" id="2643984at2"/>
<dbReference type="AlphaFoldDB" id="A0A229ULN9"/>
<evidence type="ECO:0000313" key="4">
    <source>
        <dbReference type="Proteomes" id="UP000215509"/>
    </source>
</evidence>
<name>A0A229ULN9_9BACL</name>
<evidence type="ECO:0000313" key="3">
    <source>
        <dbReference type="EMBL" id="OXM84368.1"/>
    </source>
</evidence>
<dbReference type="InterPro" id="IPR006059">
    <property type="entry name" value="SBP"/>
</dbReference>
<feature type="region of interest" description="Disordered" evidence="1">
    <location>
        <begin position="27"/>
        <end position="47"/>
    </location>
</feature>
<dbReference type="Gene3D" id="3.40.190.10">
    <property type="entry name" value="Periplasmic binding protein-like II"/>
    <property type="match status" value="1"/>
</dbReference>
<dbReference type="PROSITE" id="PS51257">
    <property type="entry name" value="PROKAR_LIPOPROTEIN"/>
    <property type="match status" value="1"/>
</dbReference>
<dbReference type="Pfam" id="PF01547">
    <property type="entry name" value="SBP_bac_1"/>
    <property type="match status" value="1"/>
</dbReference>
<keyword evidence="4" id="KW-1185">Reference proteome</keyword>
<dbReference type="RefSeq" id="WP_094016939.1">
    <property type="nucleotide sequence ID" value="NZ_NMQW01000033.1"/>
</dbReference>
<dbReference type="PANTHER" id="PTHR43649">
    <property type="entry name" value="ARABINOSE-BINDING PROTEIN-RELATED"/>
    <property type="match status" value="1"/>
</dbReference>
<feature type="signal peptide" evidence="2">
    <location>
        <begin position="1"/>
        <end position="21"/>
    </location>
</feature>
<dbReference type="Proteomes" id="UP000215509">
    <property type="component" value="Unassembled WGS sequence"/>
</dbReference>
<accession>A0A229ULN9</accession>
<reference evidence="3 4" key="1">
    <citation type="submission" date="2017-07" db="EMBL/GenBank/DDBJ databases">
        <title>Genome sequencing and assembly of Paenibacillus rigui.</title>
        <authorList>
            <person name="Mayilraj S."/>
        </authorList>
    </citation>
    <scope>NUCLEOTIDE SEQUENCE [LARGE SCALE GENOMIC DNA]</scope>
    <source>
        <strain evidence="3 4">JCM 16352</strain>
    </source>
</reference>
<dbReference type="SUPFAM" id="SSF53850">
    <property type="entry name" value="Periplasmic binding protein-like II"/>
    <property type="match status" value="1"/>
</dbReference>
<comment type="caution">
    <text evidence="3">The sequence shown here is derived from an EMBL/GenBank/DDBJ whole genome shotgun (WGS) entry which is preliminary data.</text>
</comment>
<dbReference type="EMBL" id="NMQW01000033">
    <property type="protein sequence ID" value="OXM84368.1"/>
    <property type="molecule type" value="Genomic_DNA"/>
</dbReference>
<keyword evidence="2" id="KW-0732">Signal</keyword>
<feature type="chain" id="PRO_5038967719" evidence="2">
    <location>
        <begin position="22"/>
        <end position="445"/>
    </location>
</feature>
<dbReference type="PANTHER" id="PTHR43649:SF12">
    <property type="entry name" value="DIACETYLCHITOBIOSE BINDING PROTEIN DASA"/>
    <property type="match status" value="1"/>
</dbReference>
<sequence length="445" mass="49299">MNSKKAWISIVSMTLVAGTIAGCSTGSGTDTKQAAAPSAANTPAAEKKQPVTLTFWGGVPEENGPKAVVDAWNKQNPDIQVKYERFVNDDAGNLKLDTALIAGQNVDLFVNYSTTRLQKRVDNGNVVDMSAWKDYNIDEKMGPEAAEWKLDGKYYGLPTKKNIYFFWLNKDALDKAGLPVPTEWTWKDVQDYAVKLKTDKRYGLVQHMEAFPDPMDGSLAAKKYVKADGTSDFNNPLVGTWLETLNAMMQDGKATPPLGEQLTTKMPVETVFLKGEAAMMNAGEWIFRSANDLKANPRDFKIAFAPVPKVTKEQADYKIRGGLGDTISISAKSANKEAAWKFLKWYADGGMMPMASGGRIPSSKDASAEEATKLLLGDAAGTYDQDSLKKVVFGKFTTYNRDLPQQVMDLRREEYEKYFLGKQDLKTTLDALAKRHNDFLKQSKK</sequence>
<gene>
    <name evidence="3" type="ORF">CF651_21560</name>
</gene>
<protein>
    <submittedName>
        <fullName evidence="3">ABC transporter substrate-binding protein</fullName>
    </submittedName>
</protein>